<feature type="signal peptide" evidence="7">
    <location>
        <begin position="1"/>
        <end position="20"/>
    </location>
</feature>
<dbReference type="PANTHER" id="PTHR15549:SF27">
    <property type="entry name" value="CHITIN-BINDING TYPE-1 DOMAIN-CONTAINING PROTEIN"/>
    <property type="match status" value="1"/>
</dbReference>
<evidence type="ECO:0000313" key="8">
    <source>
        <dbReference type="EMBL" id="KAI1866404.1"/>
    </source>
</evidence>
<feature type="compositionally biased region" description="Polar residues" evidence="5">
    <location>
        <begin position="418"/>
        <end position="428"/>
    </location>
</feature>
<comment type="caution">
    <text evidence="8">The sequence shown here is derived from an EMBL/GenBank/DDBJ whole genome shotgun (WGS) entry which is preliminary data.</text>
</comment>
<evidence type="ECO:0000256" key="6">
    <source>
        <dbReference type="SAM" id="Phobius"/>
    </source>
</evidence>
<keyword evidence="9" id="KW-1185">Reference proteome</keyword>
<dbReference type="PANTHER" id="PTHR15549">
    <property type="entry name" value="PAIRED IMMUNOGLOBULIN-LIKE TYPE 2 RECEPTOR"/>
    <property type="match status" value="1"/>
</dbReference>
<feature type="region of interest" description="Disordered" evidence="5">
    <location>
        <begin position="347"/>
        <end position="443"/>
    </location>
</feature>
<name>A0A9Q0AKM9_9PEZI</name>
<dbReference type="Proteomes" id="UP000829685">
    <property type="component" value="Unassembled WGS sequence"/>
</dbReference>
<accession>A0A9Q0AKM9</accession>
<keyword evidence="4 6" id="KW-0472">Membrane</keyword>
<evidence type="ECO:0000256" key="3">
    <source>
        <dbReference type="ARBA" id="ARBA00022989"/>
    </source>
</evidence>
<comment type="subcellular location">
    <subcellularLocation>
        <location evidence="1">Membrane</location>
        <topology evidence="1">Single-pass membrane protein</topology>
    </subcellularLocation>
</comment>
<keyword evidence="2 6" id="KW-0812">Transmembrane</keyword>
<evidence type="ECO:0000256" key="2">
    <source>
        <dbReference type="ARBA" id="ARBA00022692"/>
    </source>
</evidence>
<dbReference type="GO" id="GO:0071944">
    <property type="term" value="C:cell periphery"/>
    <property type="evidence" value="ECO:0007669"/>
    <property type="project" value="UniProtKB-ARBA"/>
</dbReference>
<dbReference type="CDD" id="cd12087">
    <property type="entry name" value="TM_EGFR-like"/>
    <property type="match status" value="1"/>
</dbReference>
<evidence type="ECO:0000256" key="7">
    <source>
        <dbReference type="SAM" id="SignalP"/>
    </source>
</evidence>
<reference evidence="8" key="1">
    <citation type="submission" date="2021-03" db="EMBL/GenBank/DDBJ databases">
        <title>Revisited historic fungal species revealed as producer of novel bioactive compounds through whole genome sequencing and comparative genomics.</title>
        <authorList>
            <person name="Vignolle G.A."/>
            <person name="Hochenegger N."/>
            <person name="Mach R.L."/>
            <person name="Mach-Aigner A.R."/>
            <person name="Javad Rahimi M."/>
            <person name="Salim K.A."/>
            <person name="Chan C.M."/>
            <person name="Lim L.B.L."/>
            <person name="Cai F."/>
            <person name="Druzhinina I.S."/>
            <person name="U'Ren J.M."/>
            <person name="Derntl C."/>
        </authorList>
    </citation>
    <scope>NUCLEOTIDE SEQUENCE</scope>
    <source>
        <strain evidence="8">TUCIM 5799</strain>
    </source>
</reference>
<dbReference type="GO" id="GO:0016020">
    <property type="term" value="C:membrane"/>
    <property type="evidence" value="ECO:0007669"/>
    <property type="project" value="UniProtKB-SubCell"/>
</dbReference>
<keyword evidence="7" id="KW-0732">Signal</keyword>
<feature type="region of interest" description="Disordered" evidence="5">
    <location>
        <begin position="240"/>
        <end position="284"/>
    </location>
</feature>
<evidence type="ECO:0000256" key="4">
    <source>
        <dbReference type="ARBA" id="ARBA00023136"/>
    </source>
</evidence>
<evidence type="ECO:0008006" key="10">
    <source>
        <dbReference type="Google" id="ProtNLM"/>
    </source>
</evidence>
<feature type="compositionally biased region" description="Low complexity" evidence="5">
    <location>
        <begin position="377"/>
        <end position="388"/>
    </location>
</feature>
<gene>
    <name evidence="8" type="ORF">JX265_007705</name>
</gene>
<sequence length="480" mass="50209">MRTNASTIGLAACLAGLTLAADFSSTSTSPPIEKNAVIIFGTDTWALPPTVGDSNQLLTIDATTVVLRTLYLKRQSGDIVGSAVSTSVPVVTTTMAGLIQTGAASPINPHRETRGRGPIHWDDAVIALLPRDIINSDDSEASLINLPADLPSENKNGNTGSVTILSEFNSYQYEKHNLYNVPLYIQVDWYDSAKNLDGSSFSPLFAVMNASVSVLTNETREALSQTNQVQPFHAECSGPVGSSCSTSPTSSSTPASFSTAPASTGSSAAENPQGSSNSSSDSPNGLSTGAIAGIAVGAGVVGLALIGAAIWFLCFRRRRSQRSGLVQHNNGYSSDGAGIMADKELPHVTDSPHSAYAPDRGALHDQGPRQHHHQPVAAAAEAATARGAMPFMGSHGGSLDESERHSFAPYSDRAPSGLANNQSQSSLPTGGARSPTPPITSRYAHLVEEGMTDDEIRRLEEEERALDVAIEDAGRASRTA</sequence>
<dbReference type="EMBL" id="JAFIMR010000020">
    <property type="protein sequence ID" value="KAI1866404.1"/>
    <property type="molecule type" value="Genomic_DNA"/>
</dbReference>
<organism evidence="8 9">
    <name type="scientific">Neoarthrinium moseri</name>
    <dbReference type="NCBI Taxonomy" id="1658444"/>
    <lineage>
        <taxon>Eukaryota</taxon>
        <taxon>Fungi</taxon>
        <taxon>Dikarya</taxon>
        <taxon>Ascomycota</taxon>
        <taxon>Pezizomycotina</taxon>
        <taxon>Sordariomycetes</taxon>
        <taxon>Xylariomycetidae</taxon>
        <taxon>Amphisphaeriales</taxon>
        <taxon>Apiosporaceae</taxon>
        <taxon>Neoarthrinium</taxon>
    </lineage>
</organism>
<feature type="chain" id="PRO_5040270569" description="Mid2 domain-containing protein" evidence="7">
    <location>
        <begin position="21"/>
        <end position="480"/>
    </location>
</feature>
<keyword evidence="3 6" id="KW-1133">Transmembrane helix</keyword>
<proteinExistence type="predicted"/>
<evidence type="ECO:0000256" key="1">
    <source>
        <dbReference type="ARBA" id="ARBA00004167"/>
    </source>
</evidence>
<protein>
    <recommendedName>
        <fullName evidence="10">Mid2 domain-containing protein</fullName>
    </recommendedName>
</protein>
<evidence type="ECO:0000256" key="5">
    <source>
        <dbReference type="SAM" id="MobiDB-lite"/>
    </source>
</evidence>
<feature type="transmembrane region" description="Helical" evidence="6">
    <location>
        <begin position="290"/>
        <end position="315"/>
    </location>
</feature>
<evidence type="ECO:0000313" key="9">
    <source>
        <dbReference type="Proteomes" id="UP000829685"/>
    </source>
</evidence>
<dbReference type="AlphaFoldDB" id="A0A9Q0AKM9"/>
<dbReference type="InterPro" id="IPR051694">
    <property type="entry name" value="Immunoregulatory_rcpt-like"/>
</dbReference>